<dbReference type="AlphaFoldDB" id="H5X2C0"/>
<evidence type="ECO:0000313" key="2">
    <source>
        <dbReference type="Proteomes" id="UP000004926"/>
    </source>
</evidence>
<organism evidence="1 2">
    <name type="scientific">Saccharomonospora marina XMU15</name>
    <dbReference type="NCBI Taxonomy" id="882083"/>
    <lineage>
        <taxon>Bacteria</taxon>
        <taxon>Bacillati</taxon>
        <taxon>Actinomycetota</taxon>
        <taxon>Actinomycetes</taxon>
        <taxon>Pseudonocardiales</taxon>
        <taxon>Pseudonocardiaceae</taxon>
        <taxon>Saccharomonospora</taxon>
    </lineage>
</organism>
<evidence type="ECO:0000313" key="1">
    <source>
        <dbReference type="EMBL" id="EHR48716.1"/>
    </source>
</evidence>
<dbReference type="STRING" id="882083.SacmaDRAFT_0412"/>
<evidence type="ECO:0008006" key="3">
    <source>
        <dbReference type="Google" id="ProtNLM"/>
    </source>
</evidence>
<sequence length="145" mass="16180">MLAAIVWGWPALTDSLRKPRRQRRVPGGAPVRINVRTTEKVYARLAMAAATARLSLPRYLVESALREPAGGWSLREQRWWVERLDAVETRLIKVGTNLNQMAAATNATGELSGALGVALRYLEATLDRHRELLDAIDPSRQQPTL</sequence>
<proteinExistence type="predicted"/>
<dbReference type="eggNOG" id="ENOG50313VB">
    <property type="taxonomic scope" value="Bacteria"/>
</dbReference>
<dbReference type="Proteomes" id="UP000004926">
    <property type="component" value="Chromosome"/>
</dbReference>
<protein>
    <recommendedName>
        <fullName evidence="3">Bacterial mobilization protein (MobC)</fullName>
    </recommendedName>
</protein>
<name>H5X2C0_9PSEU</name>
<keyword evidence="2" id="KW-1185">Reference proteome</keyword>
<accession>H5X2C0</accession>
<dbReference type="HOGENOM" id="CLU_1785503_0_0_11"/>
<dbReference type="EMBL" id="CM001439">
    <property type="protein sequence ID" value="EHR48716.1"/>
    <property type="molecule type" value="Genomic_DNA"/>
</dbReference>
<gene>
    <name evidence="1" type="ORF">SacmaDRAFT_0412</name>
</gene>
<reference evidence="1 2" key="1">
    <citation type="journal article" date="2012" name="Stand. Genomic Sci.">
        <title>Genome sequence of the ocean sediment bacterium Saccharomonospora marina type strain (XMU15(T)).</title>
        <authorList>
            <person name="Klenk H.P."/>
            <person name="Lu M."/>
            <person name="Lucas S."/>
            <person name="Lapidus A."/>
            <person name="Copeland A."/>
            <person name="Pitluck S."/>
            <person name="Goodwin L.A."/>
            <person name="Han C."/>
            <person name="Tapia R."/>
            <person name="Brambilla E.M."/>
            <person name="Potter G."/>
            <person name="Land M."/>
            <person name="Ivanova N."/>
            <person name="Rohde M."/>
            <person name="Goker M."/>
            <person name="Detter J.C."/>
            <person name="Li W.J."/>
            <person name="Kyrpides N.C."/>
            <person name="Woyke T."/>
        </authorList>
    </citation>
    <scope>NUCLEOTIDE SEQUENCE [LARGE SCALE GENOMIC DNA]</scope>
    <source>
        <strain evidence="1 2">XMU15</strain>
    </source>
</reference>